<feature type="compositionally biased region" description="Polar residues" evidence="1">
    <location>
        <begin position="1"/>
        <end position="16"/>
    </location>
</feature>
<proteinExistence type="predicted"/>
<evidence type="ECO:0000256" key="1">
    <source>
        <dbReference type="SAM" id="MobiDB-lite"/>
    </source>
</evidence>
<comment type="caution">
    <text evidence="2">The sequence shown here is derived from an EMBL/GenBank/DDBJ whole genome shotgun (WGS) entry which is preliminary data.</text>
</comment>
<reference evidence="2" key="1">
    <citation type="submission" date="2023-03" db="EMBL/GenBank/DDBJ databases">
        <title>Massive genome expansion in bonnet fungi (Mycena s.s.) driven by repeated elements and novel gene families across ecological guilds.</title>
        <authorList>
            <consortium name="Lawrence Berkeley National Laboratory"/>
            <person name="Harder C.B."/>
            <person name="Miyauchi S."/>
            <person name="Viragh M."/>
            <person name="Kuo A."/>
            <person name="Thoen E."/>
            <person name="Andreopoulos B."/>
            <person name="Lu D."/>
            <person name="Skrede I."/>
            <person name="Drula E."/>
            <person name="Henrissat B."/>
            <person name="Morin E."/>
            <person name="Kohler A."/>
            <person name="Barry K."/>
            <person name="LaButti K."/>
            <person name="Morin E."/>
            <person name="Salamov A."/>
            <person name="Lipzen A."/>
            <person name="Mereny Z."/>
            <person name="Hegedus B."/>
            <person name="Baldrian P."/>
            <person name="Stursova M."/>
            <person name="Weitz H."/>
            <person name="Taylor A."/>
            <person name="Grigoriev I.V."/>
            <person name="Nagy L.G."/>
            <person name="Martin F."/>
            <person name="Kauserud H."/>
        </authorList>
    </citation>
    <scope>NUCLEOTIDE SEQUENCE</scope>
    <source>
        <strain evidence="2">CBHHK182m</strain>
    </source>
</reference>
<evidence type="ECO:0000313" key="3">
    <source>
        <dbReference type="Proteomes" id="UP001215598"/>
    </source>
</evidence>
<organism evidence="2 3">
    <name type="scientific">Mycena metata</name>
    <dbReference type="NCBI Taxonomy" id="1033252"/>
    <lineage>
        <taxon>Eukaryota</taxon>
        <taxon>Fungi</taxon>
        <taxon>Dikarya</taxon>
        <taxon>Basidiomycota</taxon>
        <taxon>Agaricomycotina</taxon>
        <taxon>Agaricomycetes</taxon>
        <taxon>Agaricomycetidae</taxon>
        <taxon>Agaricales</taxon>
        <taxon>Marasmiineae</taxon>
        <taxon>Mycenaceae</taxon>
        <taxon>Mycena</taxon>
    </lineage>
</organism>
<accession>A0AAD7JLT8</accession>
<keyword evidence="3" id="KW-1185">Reference proteome</keyword>
<name>A0AAD7JLT8_9AGAR</name>
<dbReference type="EMBL" id="JARKIB010000026">
    <property type="protein sequence ID" value="KAJ7765203.1"/>
    <property type="molecule type" value="Genomic_DNA"/>
</dbReference>
<dbReference type="Proteomes" id="UP001215598">
    <property type="component" value="Unassembled WGS sequence"/>
</dbReference>
<dbReference type="AlphaFoldDB" id="A0AAD7JLT8"/>
<evidence type="ECO:0000313" key="2">
    <source>
        <dbReference type="EMBL" id="KAJ7765203.1"/>
    </source>
</evidence>
<feature type="region of interest" description="Disordered" evidence="1">
    <location>
        <begin position="1"/>
        <end position="24"/>
    </location>
</feature>
<gene>
    <name evidence="2" type="ORF">B0H16DRAFT_1717754</name>
</gene>
<sequence>MNSGTNPSQVLPNTDVTGGDLSKIPRNSPIPLEMGNISLLGNIEALTYKHDIASVALGSRQAEANVVQMMLKEANALATLAAAKGVVAASREAVAHAEVELAASHEMEANHRVVYLTRLYEVARQNLTDALLQVKDFEREQENVGLRVSKRKQEAMAEDIVRSMTVTLD</sequence>
<protein>
    <submittedName>
        <fullName evidence="2">Uncharacterized protein</fullName>
    </submittedName>
</protein>